<evidence type="ECO:0000259" key="7">
    <source>
        <dbReference type="Pfam" id="PF02775"/>
    </source>
</evidence>
<dbReference type="SUPFAM" id="SSF52467">
    <property type="entry name" value="DHS-like NAD/FAD-binding domain"/>
    <property type="match status" value="1"/>
</dbReference>
<dbReference type="Pfam" id="PF02776">
    <property type="entry name" value="TPP_enzyme_N"/>
    <property type="match status" value="1"/>
</dbReference>
<dbReference type="CDD" id="cd07035">
    <property type="entry name" value="TPP_PYR_POX_like"/>
    <property type="match status" value="1"/>
</dbReference>
<dbReference type="Pfam" id="PF00205">
    <property type="entry name" value="TPP_enzyme_M"/>
    <property type="match status" value="1"/>
</dbReference>
<dbReference type="Gene3D" id="3.40.50.1220">
    <property type="entry name" value="TPP-binding domain"/>
    <property type="match status" value="1"/>
</dbReference>
<dbReference type="GO" id="GO:0009097">
    <property type="term" value="P:isoleucine biosynthetic process"/>
    <property type="evidence" value="ECO:0007669"/>
    <property type="project" value="TreeGrafter"/>
</dbReference>
<dbReference type="PROSITE" id="PS00187">
    <property type="entry name" value="TPP_ENZYMES"/>
    <property type="match status" value="1"/>
</dbReference>
<dbReference type="PANTHER" id="PTHR18968">
    <property type="entry name" value="THIAMINE PYROPHOSPHATE ENZYMES"/>
    <property type="match status" value="1"/>
</dbReference>
<dbReference type="OrthoDB" id="4494979at2"/>
<dbReference type="InterPro" id="IPR012000">
    <property type="entry name" value="Thiamin_PyroP_enz_cen_dom"/>
</dbReference>
<feature type="domain" description="Thiamine pyrophosphate enzyme TPP-binding" evidence="7">
    <location>
        <begin position="487"/>
        <end position="626"/>
    </location>
</feature>
<evidence type="ECO:0000259" key="6">
    <source>
        <dbReference type="Pfam" id="PF00205"/>
    </source>
</evidence>
<feature type="domain" description="Thiamine pyrophosphate enzyme N-terminal TPP-binding" evidence="8">
    <location>
        <begin position="106"/>
        <end position="220"/>
    </location>
</feature>
<dbReference type="EMBL" id="QZEZ01000004">
    <property type="protein sequence ID" value="RJK96091.1"/>
    <property type="molecule type" value="Genomic_DNA"/>
</dbReference>
<accession>A0A3A3Z0Q4</accession>
<feature type="region of interest" description="Disordered" evidence="5">
    <location>
        <begin position="1"/>
        <end position="100"/>
    </location>
</feature>
<keyword evidence="3 4" id="KW-0786">Thiamine pyrophosphate</keyword>
<sequence>MRLRRRLRHRRPGRGPGPDRAGGRRGLLPAVQHRDDDARGGVPGPRRRVRGAVRRGLRAAHRRAPHRAQRPGRRGGRGPGGRRRGVPHRRGHRLTGPTVAGVSAPTTAAAVVDTAVAHGVEVVLGVPGTHNLELYRHVQRHVAAGRLRHVVPRHEQGAGYAADGWARATGRPAMVLTTSGPGLLNALTAAATSYADSVPALYVSPGVPRGEEGRDLGTLHETRDASGAVGRLLAASTRADGPATAAAAVARALAPGGRRRPRHVEVPLDVMELPWDGAVPARVPYEPPVPAPDALARAAALLRGDVVVLAGGGALDAGGPLRAVAEALDAPVLTTTAAKGLLDEDHPLAVGAHVRLRAAQEALAAADAVLVVGSELGDSDLWGGAVVPRAAVRVDVEEGQLDKNLAAGELAALHGDAGATLAALLPLLAPRRRGGADRAAALRARCRAEALRDAGPGAELAEAVGRVLPGDAVLAGDSSQVAYYGAVHFTRRDRPRRFCYCPGFATLGYALPAAVGAALALPGAPAVALVGDGALMFSVQELMTAVEQRLPVVTVVVDNGGFREIRDGMLARGIPPLAVDLERPDLVALARAFGADAEPVPAGGLEDALARALQRSLERRRPGVLVVDLT</sequence>
<reference evidence="9 10" key="1">
    <citation type="submission" date="2018-09" db="EMBL/GenBank/DDBJ databases">
        <title>YIM 75000 draft genome.</title>
        <authorList>
            <person name="Tang S."/>
            <person name="Feng Y."/>
        </authorList>
    </citation>
    <scope>NUCLEOTIDE SEQUENCE [LARGE SCALE GENOMIC DNA]</scope>
    <source>
        <strain evidence="9 10">YIM 75000</strain>
    </source>
</reference>
<name>A0A3A3Z0Q4_9ACTN</name>
<dbReference type="CDD" id="cd00568">
    <property type="entry name" value="TPP_enzymes"/>
    <property type="match status" value="1"/>
</dbReference>
<organism evidence="9 10">
    <name type="scientific">Vallicoccus soli</name>
    <dbReference type="NCBI Taxonomy" id="2339232"/>
    <lineage>
        <taxon>Bacteria</taxon>
        <taxon>Bacillati</taxon>
        <taxon>Actinomycetota</taxon>
        <taxon>Actinomycetes</taxon>
        <taxon>Motilibacterales</taxon>
        <taxon>Vallicoccaceae</taxon>
        <taxon>Vallicoccus</taxon>
    </lineage>
</organism>
<dbReference type="GO" id="GO:0030976">
    <property type="term" value="F:thiamine pyrophosphate binding"/>
    <property type="evidence" value="ECO:0007669"/>
    <property type="project" value="InterPro"/>
</dbReference>
<dbReference type="GO" id="GO:0000287">
    <property type="term" value="F:magnesium ion binding"/>
    <property type="evidence" value="ECO:0007669"/>
    <property type="project" value="InterPro"/>
</dbReference>
<dbReference type="InterPro" id="IPR012001">
    <property type="entry name" value="Thiamin_PyroP_enz_TPP-bd_dom"/>
</dbReference>
<dbReference type="InterPro" id="IPR045229">
    <property type="entry name" value="TPP_enz"/>
</dbReference>
<evidence type="ECO:0000259" key="8">
    <source>
        <dbReference type="Pfam" id="PF02776"/>
    </source>
</evidence>
<dbReference type="PANTHER" id="PTHR18968:SF13">
    <property type="entry name" value="ACETOLACTATE SYNTHASE CATALYTIC SUBUNIT, MITOCHONDRIAL"/>
    <property type="match status" value="1"/>
</dbReference>
<dbReference type="InterPro" id="IPR000399">
    <property type="entry name" value="TPP-bd_CS"/>
</dbReference>
<proteinExistence type="inferred from homology"/>
<dbReference type="GO" id="GO:0009099">
    <property type="term" value="P:L-valine biosynthetic process"/>
    <property type="evidence" value="ECO:0007669"/>
    <property type="project" value="TreeGrafter"/>
</dbReference>
<evidence type="ECO:0000313" key="9">
    <source>
        <dbReference type="EMBL" id="RJK96091.1"/>
    </source>
</evidence>
<comment type="cofactor">
    <cofactor evidence="1">
        <name>thiamine diphosphate</name>
        <dbReference type="ChEBI" id="CHEBI:58937"/>
    </cofactor>
</comment>
<dbReference type="AlphaFoldDB" id="A0A3A3Z0Q4"/>
<dbReference type="Gene3D" id="3.40.50.970">
    <property type="match status" value="2"/>
</dbReference>
<feature type="compositionally biased region" description="Basic residues" evidence="5">
    <location>
        <begin position="1"/>
        <end position="13"/>
    </location>
</feature>
<evidence type="ECO:0000256" key="4">
    <source>
        <dbReference type="RuleBase" id="RU362132"/>
    </source>
</evidence>
<feature type="domain" description="Thiamine pyrophosphate enzyme central" evidence="6">
    <location>
        <begin position="305"/>
        <end position="424"/>
    </location>
</feature>
<gene>
    <name evidence="9" type="ORF">D5H78_11140</name>
</gene>
<comment type="caution">
    <text evidence="9">The sequence shown here is derived from an EMBL/GenBank/DDBJ whole genome shotgun (WGS) entry which is preliminary data.</text>
</comment>
<feature type="compositionally biased region" description="Basic residues" evidence="5">
    <location>
        <begin position="45"/>
        <end position="93"/>
    </location>
</feature>
<dbReference type="GO" id="GO:0005948">
    <property type="term" value="C:acetolactate synthase complex"/>
    <property type="evidence" value="ECO:0007669"/>
    <property type="project" value="TreeGrafter"/>
</dbReference>
<keyword evidence="10" id="KW-1185">Reference proteome</keyword>
<dbReference type="SUPFAM" id="SSF52518">
    <property type="entry name" value="Thiamin diphosphate-binding fold (THDP-binding)"/>
    <property type="match status" value="2"/>
</dbReference>
<dbReference type="Pfam" id="PF02775">
    <property type="entry name" value="TPP_enzyme_C"/>
    <property type="match status" value="1"/>
</dbReference>
<evidence type="ECO:0000256" key="3">
    <source>
        <dbReference type="ARBA" id="ARBA00023052"/>
    </source>
</evidence>
<dbReference type="GO" id="GO:0050660">
    <property type="term" value="F:flavin adenine dinucleotide binding"/>
    <property type="evidence" value="ECO:0007669"/>
    <property type="project" value="TreeGrafter"/>
</dbReference>
<dbReference type="GO" id="GO:0003984">
    <property type="term" value="F:acetolactate synthase activity"/>
    <property type="evidence" value="ECO:0007669"/>
    <property type="project" value="TreeGrafter"/>
</dbReference>
<evidence type="ECO:0000256" key="2">
    <source>
        <dbReference type="ARBA" id="ARBA00007812"/>
    </source>
</evidence>
<evidence type="ECO:0000256" key="5">
    <source>
        <dbReference type="SAM" id="MobiDB-lite"/>
    </source>
</evidence>
<dbReference type="InterPro" id="IPR011766">
    <property type="entry name" value="TPP_enzyme_TPP-bd"/>
</dbReference>
<dbReference type="Proteomes" id="UP000265614">
    <property type="component" value="Unassembled WGS sequence"/>
</dbReference>
<dbReference type="InterPro" id="IPR029061">
    <property type="entry name" value="THDP-binding"/>
</dbReference>
<evidence type="ECO:0000313" key="10">
    <source>
        <dbReference type="Proteomes" id="UP000265614"/>
    </source>
</evidence>
<comment type="similarity">
    <text evidence="2 4">Belongs to the TPP enzyme family.</text>
</comment>
<protein>
    <submittedName>
        <fullName evidence="9">Acetolactate synthase</fullName>
    </submittedName>
</protein>
<dbReference type="InterPro" id="IPR029035">
    <property type="entry name" value="DHS-like_NAD/FAD-binding_dom"/>
</dbReference>
<evidence type="ECO:0000256" key="1">
    <source>
        <dbReference type="ARBA" id="ARBA00001964"/>
    </source>
</evidence>